<evidence type="ECO:0000256" key="2">
    <source>
        <dbReference type="ARBA" id="ARBA00005269"/>
    </source>
</evidence>
<dbReference type="GO" id="GO:0052913">
    <property type="term" value="F:16S rRNA (guanine(966)-N(2))-methyltransferase activity"/>
    <property type="evidence" value="ECO:0007669"/>
    <property type="project" value="UniProtKB-EC"/>
</dbReference>
<evidence type="ECO:0000313" key="11">
    <source>
        <dbReference type="Proteomes" id="UP000613768"/>
    </source>
</evidence>
<dbReference type="CDD" id="cd02440">
    <property type="entry name" value="AdoMet_MTases"/>
    <property type="match status" value="1"/>
</dbReference>
<evidence type="ECO:0000256" key="8">
    <source>
        <dbReference type="PIRNR" id="PIRNR004553"/>
    </source>
</evidence>
<dbReference type="EC" id="2.1.1.171" evidence="3 8"/>
<evidence type="ECO:0000313" key="10">
    <source>
        <dbReference type="EMBL" id="MBD8525933.1"/>
    </source>
</evidence>
<evidence type="ECO:0000256" key="7">
    <source>
        <dbReference type="ARBA" id="ARBA00048326"/>
    </source>
</evidence>
<comment type="caution">
    <text evidence="10">The sequence shown here is derived from an EMBL/GenBank/DDBJ whole genome shotgun (WGS) entry which is preliminary data.</text>
</comment>
<keyword evidence="8" id="KW-0698">rRNA processing</keyword>
<dbReference type="NCBIfam" id="TIGR00095">
    <property type="entry name" value="16S rRNA (guanine(966)-N(2))-methyltransferase RsmD"/>
    <property type="match status" value="1"/>
</dbReference>
<sequence length="203" mass="22039">MAEPRGRGQSRGRSGASPGSIRIIGGSLRGSRLPVPDRPGLRPSSDRVRETLFNWLQHEIVGARVADLFAGTGCLALEALSRGAVSAVAIERDPGLAEQLRAQATRLGVAERLEVRCADATQVQPDALADIVFVDPPFQAGLWQGALQAAQRWLKPRGWVYLESPPDCPLQTGADWRLHREGRTRDVRFALYQLDSAAAQLAD</sequence>
<keyword evidence="11" id="KW-1185">Reference proteome</keyword>
<dbReference type="InterPro" id="IPR004398">
    <property type="entry name" value="RNA_MeTrfase_RsmD"/>
</dbReference>
<dbReference type="PANTHER" id="PTHR43542:SF1">
    <property type="entry name" value="METHYLTRANSFERASE"/>
    <property type="match status" value="1"/>
</dbReference>
<dbReference type="InterPro" id="IPR002052">
    <property type="entry name" value="DNA_methylase_N6_adenine_CS"/>
</dbReference>
<accession>A0AAW3ZIL3</accession>
<name>A0AAW3ZIL3_9GAMM</name>
<dbReference type="SUPFAM" id="SSF53335">
    <property type="entry name" value="S-adenosyl-L-methionine-dependent methyltransferases"/>
    <property type="match status" value="1"/>
</dbReference>
<keyword evidence="5 8" id="KW-0489">Methyltransferase</keyword>
<evidence type="ECO:0000256" key="6">
    <source>
        <dbReference type="ARBA" id="ARBA00022679"/>
    </source>
</evidence>
<dbReference type="AlphaFoldDB" id="A0AAW3ZIL3"/>
<comment type="similarity">
    <text evidence="2 8">Belongs to the methyltransferase superfamily. RsmD family.</text>
</comment>
<reference evidence="10 11" key="1">
    <citation type="submission" date="2020-09" db="EMBL/GenBank/DDBJ databases">
        <title>Pseudoxanthomonas sp. CAU 1598 isolated from sand of Yaerae Beach.</title>
        <authorList>
            <person name="Kim W."/>
        </authorList>
    </citation>
    <scope>NUCLEOTIDE SEQUENCE [LARGE SCALE GENOMIC DNA]</scope>
    <source>
        <strain evidence="10 11">CAU 1598</strain>
    </source>
</reference>
<evidence type="ECO:0000256" key="5">
    <source>
        <dbReference type="ARBA" id="ARBA00022603"/>
    </source>
</evidence>
<evidence type="ECO:0000256" key="9">
    <source>
        <dbReference type="SAM" id="MobiDB-lite"/>
    </source>
</evidence>
<dbReference type="PROSITE" id="PS00092">
    <property type="entry name" value="N6_MTASE"/>
    <property type="match status" value="1"/>
</dbReference>
<keyword evidence="6 8" id="KW-0808">Transferase</keyword>
<evidence type="ECO:0000256" key="1">
    <source>
        <dbReference type="ARBA" id="ARBA00002649"/>
    </source>
</evidence>
<dbReference type="InterPro" id="IPR029063">
    <property type="entry name" value="SAM-dependent_MTases_sf"/>
</dbReference>
<organism evidence="10 11">
    <name type="scientific">Pseudomarimonas arenosa</name>
    <dbReference type="NCBI Taxonomy" id="2774145"/>
    <lineage>
        <taxon>Bacteria</taxon>
        <taxon>Pseudomonadati</taxon>
        <taxon>Pseudomonadota</taxon>
        <taxon>Gammaproteobacteria</taxon>
        <taxon>Lysobacterales</taxon>
        <taxon>Lysobacteraceae</taxon>
        <taxon>Pseudomarimonas</taxon>
    </lineage>
</organism>
<dbReference type="EMBL" id="JACYTR010000015">
    <property type="protein sequence ID" value="MBD8525933.1"/>
    <property type="molecule type" value="Genomic_DNA"/>
</dbReference>
<protein>
    <recommendedName>
        <fullName evidence="4 8">Ribosomal RNA small subunit methyltransferase D</fullName>
        <ecNumber evidence="3 8">2.1.1.171</ecNumber>
    </recommendedName>
</protein>
<feature type="compositionally biased region" description="Low complexity" evidence="9">
    <location>
        <begin position="11"/>
        <end position="32"/>
    </location>
</feature>
<comment type="function">
    <text evidence="1 8">Specifically methylates the guanine in position 966 of 16S rRNA in the assembled 30S particle.</text>
</comment>
<dbReference type="PIRSF" id="PIRSF004553">
    <property type="entry name" value="CHP00095"/>
    <property type="match status" value="1"/>
</dbReference>
<proteinExistence type="inferred from homology"/>
<dbReference type="Pfam" id="PF03602">
    <property type="entry name" value="Cons_hypoth95"/>
    <property type="match status" value="1"/>
</dbReference>
<gene>
    <name evidence="10" type="primary">rsmD</name>
    <name evidence="10" type="ORF">IFO71_09270</name>
</gene>
<evidence type="ECO:0000256" key="3">
    <source>
        <dbReference type="ARBA" id="ARBA00012141"/>
    </source>
</evidence>
<dbReference type="Gene3D" id="3.40.50.150">
    <property type="entry name" value="Vaccinia Virus protein VP39"/>
    <property type="match status" value="1"/>
</dbReference>
<keyword evidence="8" id="KW-0949">S-adenosyl-L-methionine</keyword>
<dbReference type="PANTHER" id="PTHR43542">
    <property type="entry name" value="METHYLTRANSFERASE"/>
    <property type="match status" value="1"/>
</dbReference>
<dbReference type="Proteomes" id="UP000613768">
    <property type="component" value="Unassembled WGS sequence"/>
</dbReference>
<dbReference type="GO" id="GO:0003676">
    <property type="term" value="F:nucleic acid binding"/>
    <property type="evidence" value="ECO:0007669"/>
    <property type="project" value="InterPro"/>
</dbReference>
<evidence type="ECO:0000256" key="4">
    <source>
        <dbReference type="ARBA" id="ARBA00013682"/>
    </source>
</evidence>
<comment type="catalytic activity">
    <reaction evidence="7 8">
        <text>guanosine(966) in 16S rRNA + S-adenosyl-L-methionine = N(2)-methylguanosine(966) in 16S rRNA + S-adenosyl-L-homocysteine + H(+)</text>
        <dbReference type="Rhea" id="RHEA:23548"/>
        <dbReference type="Rhea" id="RHEA-COMP:10211"/>
        <dbReference type="Rhea" id="RHEA-COMP:10212"/>
        <dbReference type="ChEBI" id="CHEBI:15378"/>
        <dbReference type="ChEBI" id="CHEBI:57856"/>
        <dbReference type="ChEBI" id="CHEBI:59789"/>
        <dbReference type="ChEBI" id="CHEBI:74269"/>
        <dbReference type="ChEBI" id="CHEBI:74481"/>
        <dbReference type="EC" id="2.1.1.171"/>
    </reaction>
</comment>
<dbReference type="RefSeq" id="WP_192029356.1">
    <property type="nucleotide sequence ID" value="NZ_JACYTR010000015.1"/>
</dbReference>
<feature type="region of interest" description="Disordered" evidence="9">
    <location>
        <begin position="1"/>
        <end position="44"/>
    </location>
</feature>